<comment type="caution">
    <text evidence="1">The sequence shown here is derived from an EMBL/GenBank/DDBJ whole genome shotgun (WGS) entry which is preliminary data.</text>
</comment>
<name>A0A9W8BEH3_9FUNG</name>
<protein>
    <submittedName>
        <fullName evidence="1">Uncharacterized protein</fullName>
    </submittedName>
</protein>
<dbReference type="EMBL" id="JANBQF010000152">
    <property type="protein sequence ID" value="KAJ2004477.1"/>
    <property type="molecule type" value="Genomic_DNA"/>
</dbReference>
<accession>A0A9W8BEH3</accession>
<organism evidence="1 2">
    <name type="scientific">Coemansia thaxteri</name>
    <dbReference type="NCBI Taxonomy" id="2663907"/>
    <lineage>
        <taxon>Eukaryota</taxon>
        <taxon>Fungi</taxon>
        <taxon>Fungi incertae sedis</taxon>
        <taxon>Zoopagomycota</taxon>
        <taxon>Kickxellomycotina</taxon>
        <taxon>Kickxellomycetes</taxon>
        <taxon>Kickxellales</taxon>
        <taxon>Kickxellaceae</taxon>
        <taxon>Coemansia</taxon>
    </lineage>
</organism>
<evidence type="ECO:0000313" key="1">
    <source>
        <dbReference type="EMBL" id="KAJ2004477.1"/>
    </source>
</evidence>
<reference evidence="1" key="1">
    <citation type="submission" date="2022-07" db="EMBL/GenBank/DDBJ databases">
        <title>Phylogenomic reconstructions and comparative analyses of Kickxellomycotina fungi.</title>
        <authorList>
            <person name="Reynolds N.K."/>
            <person name="Stajich J.E."/>
            <person name="Barry K."/>
            <person name="Grigoriev I.V."/>
            <person name="Crous P."/>
            <person name="Smith M.E."/>
        </authorList>
    </citation>
    <scope>NUCLEOTIDE SEQUENCE</scope>
    <source>
        <strain evidence="1">IMI 214461</strain>
    </source>
</reference>
<evidence type="ECO:0000313" key="2">
    <source>
        <dbReference type="Proteomes" id="UP001150907"/>
    </source>
</evidence>
<dbReference type="AlphaFoldDB" id="A0A9W8BEH3"/>
<keyword evidence="2" id="KW-1185">Reference proteome</keyword>
<proteinExistence type="predicted"/>
<dbReference type="Proteomes" id="UP001150907">
    <property type="component" value="Unassembled WGS sequence"/>
</dbReference>
<gene>
    <name evidence="1" type="ORF">H4R26_002492</name>
</gene>
<sequence length="161" mass="17113">MDFGTALSGTGTGTPFPAATDVAKEKGTLVFGGVELVDDPSSPHYIGHGVGHRDPKTGAPLSAHMHIPTRGETHPGEFVFVNQVGPDVESDRELLASKYGIQKPGKYHANWFKTKGAVNGALAMVTGSRKHAEKAAMQRELAKLELSAFLEDNGGYSFAKH</sequence>
<dbReference type="OrthoDB" id="5522983at2759"/>